<name>A0A4S4L6Q6_9AGAM</name>
<protein>
    <submittedName>
        <fullName evidence="1">Uncharacterized protein</fullName>
    </submittedName>
</protein>
<keyword evidence="2" id="KW-1185">Reference proteome</keyword>
<dbReference type="EMBL" id="SGPK01000160">
    <property type="protein sequence ID" value="THH07089.1"/>
    <property type="molecule type" value="Genomic_DNA"/>
</dbReference>
<accession>A0A4S4L6Q6</accession>
<comment type="caution">
    <text evidence="1">The sequence shown here is derived from an EMBL/GenBank/DDBJ whole genome shotgun (WGS) entry which is preliminary data.</text>
</comment>
<dbReference type="OrthoDB" id="3230276at2759"/>
<proteinExistence type="predicted"/>
<sequence>MSSGELFAFAKIPVGDFESCFAFFENHPAIELRASAEKMLWQTYRTFDRLIKHDYDDRLHELVQNFANQSVQQYALLDYGADCGFENLKKYLHK</sequence>
<reference evidence="1 2" key="1">
    <citation type="submission" date="2019-02" db="EMBL/GenBank/DDBJ databases">
        <title>Genome sequencing of the rare red list fungi Phellinidium pouzarii.</title>
        <authorList>
            <person name="Buettner E."/>
            <person name="Kellner H."/>
        </authorList>
    </citation>
    <scope>NUCLEOTIDE SEQUENCE [LARGE SCALE GENOMIC DNA]</scope>
    <source>
        <strain evidence="1 2">DSM 108285</strain>
    </source>
</reference>
<evidence type="ECO:0000313" key="1">
    <source>
        <dbReference type="EMBL" id="THH07089.1"/>
    </source>
</evidence>
<gene>
    <name evidence="1" type="ORF">EW145_g3624</name>
</gene>
<evidence type="ECO:0000313" key="2">
    <source>
        <dbReference type="Proteomes" id="UP000308199"/>
    </source>
</evidence>
<dbReference type="AlphaFoldDB" id="A0A4S4L6Q6"/>
<dbReference type="Proteomes" id="UP000308199">
    <property type="component" value="Unassembled WGS sequence"/>
</dbReference>
<organism evidence="1 2">
    <name type="scientific">Phellinidium pouzarii</name>
    <dbReference type="NCBI Taxonomy" id="167371"/>
    <lineage>
        <taxon>Eukaryota</taxon>
        <taxon>Fungi</taxon>
        <taxon>Dikarya</taxon>
        <taxon>Basidiomycota</taxon>
        <taxon>Agaricomycotina</taxon>
        <taxon>Agaricomycetes</taxon>
        <taxon>Hymenochaetales</taxon>
        <taxon>Hymenochaetaceae</taxon>
        <taxon>Phellinidium</taxon>
    </lineage>
</organism>